<evidence type="ECO:0000313" key="3">
    <source>
        <dbReference type="Proteomes" id="UP001215598"/>
    </source>
</evidence>
<feature type="compositionally biased region" description="Basic residues" evidence="1">
    <location>
        <begin position="306"/>
        <end position="316"/>
    </location>
</feature>
<accession>A0AAD7IC39</accession>
<dbReference type="Proteomes" id="UP001215598">
    <property type="component" value="Unassembled WGS sequence"/>
</dbReference>
<name>A0AAD7IC39_9AGAR</name>
<feature type="region of interest" description="Disordered" evidence="1">
    <location>
        <begin position="156"/>
        <end position="210"/>
    </location>
</feature>
<comment type="caution">
    <text evidence="2">The sequence shown here is derived from an EMBL/GenBank/DDBJ whole genome shotgun (WGS) entry which is preliminary data.</text>
</comment>
<protein>
    <submittedName>
        <fullName evidence="2">Uncharacterized protein</fullName>
    </submittedName>
</protein>
<dbReference type="EMBL" id="JARKIB010000109">
    <property type="protein sequence ID" value="KAJ7738926.1"/>
    <property type="molecule type" value="Genomic_DNA"/>
</dbReference>
<evidence type="ECO:0000313" key="2">
    <source>
        <dbReference type="EMBL" id="KAJ7738926.1"/>
    </source>
</evidence>
<dbReference type="AlphaFoldDB" id="A0AAD7IC39"/>
<reference evidence="2" key="1">
    <citation type="submission" date="2023-03" db="EMBL/GenBank/DDBJ databases">
        <title>Massive genome expansion in bonnet fungi (Mycena s.s.) driven by repeated elements and novel gene families across ecological guilds.</title>
        <authorList>
            <consortium name="Lawrence Berkeley National Laboratory"/>
            <person name="Harder C.B."/>
            <person name="Miyauchi S."/>
            <person name="Viragh M."/>
            <person name="Kuo A."/>
            <person name="Thoen E."/>
            <person name="Andreopoulos B."/>
            <person name="Lu D."/>
            <person name="Skrede I."/>
            <person name="Drula E."/>
            <person name="Henrissat B."/>
            <person name="Morin E."/>
            <person name="Kohler A."/>
            <person name="Barry K."/>
            <person name="LaButti K."/>
            <person name="Morin E."/>
            <person name="Salamov A."/>
            <person name="Lipzen A."/>
            <person name="Mereny Z."/>
            <person name="Hegedus B."/>
            <person name="Baldrian P."/>
            <person name="Stursova M."/>
            <person name="Weitz H."/>
            <person name="Taylor A."/>
            <person name="Grigoriev I.V."/>
            <person name="Nagy L.G."/>
            <person name="Martin F."/>
            <person name="Kauserud H."/>
        </authorList>
    </citation>
    <scope>NUCLEOTIDE SEQUENCE</scope>
    <source>
        <strain evidence="2">CBHHK182m</strain>
    </source>
</reference>
<feature type="region of interest" description="Disordered" evidence="1">
    <location>
        <begin position="271"/>
        <end position="319"/>
    </location>
</feature>
<feature type="compositionally biased region" description="Basic and acidic residues" evidence="1">
    <location>
        <begin position="194"/>
        <end position="210"/>
    </location>
</feature>
<keyword evidence="3" id="KW-1185">Reference proteome</keyword>
<organism evidence="2 3">
    <name type="scientific">Mycena metata</name>
    <dbReference type="NCBI Taxonomy" id="1033252"/>
    <lineage>
        <taxon>Eukaryota</taxon>
        <taxon>Fungi</taxon>
        <taxon>Dikarya</taxon>
        <taxon>Basidiomycota</taxon>
        <taxon>Agaricomycotina</taxon>
        <taxon>Agaricomycetes</taxon>
        <taxon>Agaricomycetidae</taxon>
        <taxon>Agaricales</taxon>
        <taxon>Marasmiineae</taxon>
        <taxon>Mycenaceae</taxon>
        <taxon>Mycena</taxon>
    </lineage>
</organism>
<sequence>MCPIVLSDLENRGIRSEDGPAVLPHNLVKSYIVSTRSINPSAAVNGGVWTASLPPVPARLFFEADTATARNGVPFTGPVPPVKTVMVFIPTRNTAQVPTSTPPPLHSAQTTCYWGAVKKKGSTKNTSGAYARVFQVGGRKGAKVQLPSVLRTRSAVVPPTAVAQKSQRPDPRQRTNASVRATSEKDEDLYATPGRDDMRQIRPRPDARRVDEPPILNERRRNSGRQWQTIAARWGYKPCKKRKGCRGRCGRTEYGLPHSYQHGDRAYAGGSKCAHTHESHRGINKPHDRDNGRMGRRWEDLPQVNKKQKRRRRSGQRHWTMPMKKTRGVIETLWTRCLRPQGCLSPQTACPLARTNSVCVKSKVPGEHAVPTQKKKKAE</sequence>
<gene>
    <name evidence="2" type="ORF">B0H16DRAFT_1694626</name>
</gene>
<proteinExistence type="predicted"/>
<feature type="compositionally biased region" description="Basic and acidic residues" evidence="1">
    <location>
        <begin position="275"/>
        <end position="300"/>
    </location>
</feature>
<evidence type="ECO:0000256" key="1">
    <source>
        <dbReference type="SAM" id="MobiDB-lite"/>
    </source>
</evidence>